<dbReference type="Proteomes" id="UP000001522">
    <property type="component" value="Chromosome"/>
</dbReference>
<evidence type="ECO:0008006" key="4">
    <source>
        <dbReference type="Google" id="ProtNLM"/>
    </source>
</evidence>
<keyword evidence="3" id="KW-1185">Reference proteome</keyword>
<evidence type="ECO:0000313" key="3">
    <source>
        <dbReference type="Proteomes" id="UP000001522"/>
    </source>
</evidence>
<proteinExistence type="predicted"/>
<name>D3UGT8_HELM1</name>
<dbReference type="EMBL" id="FN555004">
    <property type="protein sequence ID" value="CBG39709.1"/>
    <property type="molecule type" value="Genomic_DNA"/>
</dbReference>
<evidence type="ECO:0000256" key="1">
    <source>
        <dbReference type="SAM" id="Phobius"/>
    </source>
</evidence>
<reference evidence="2 3" key="1">
    <citation type="journal article" date="2010" name="BMC Genomics">
        <title>Comparative genomics and proteomics of Helicobacter mustelae, an ulcerogenic and carcinogenic gastric pathogen.</title>
        <authorList>
            <person name="O'Toole P.W."/>
            <person name="Snelling W.J."/>
            <person name="Canchaya C."/>
            <person name="Forde B.M."/>
            <person name="Hardie K.R."/>
            <person name="Josenhans C."/>
            <person name="Graham R.L.J."/>
            <person name="McMullan G."/>
            <person name="Parkhill J."/>
            <person name="Belda E."/>
            <person name="Bentley S.D."/>
        </authorList>
    </citation>
    <scope>NUCLEOTIDE SEQUENCE [LARGE SCALE GENOMIC DNA]</scope>
    <source>
        <strain evidence="3">ATCC 43772 / LMG 18044 / NCTC 12198 / 12198</strain>
    </source>
</reference>
<dbReference type="HOGENOM" id="CLU_2879706_0_0_7"/>
<evidence type="ECO:0000313" key="2">
    <source>
        <dbReference type="EMBL" id="CBG39709.1"/>
    </source>
</evidence>
<keyword evidence="1" id="KW-1133">Transmembrane helix</keyword>
<keyword evidence="1" id="KW-0472">Membrane</keyword>
<protein>
    <recommendedName>
        <fullName evidence="4">Inner membrane protein</fullName>
    </recommendedName>
</protein>
<gene>
    <name evidence="2" type="ordered locus">HMU04470</name>
</gene>
<dbReference type="KEGG" id="hms:HMU04470"/>
<dbReference type="AlphaFoldDB" id="D3UGT8"/>
<feature type="transmembrane region" description="Helical" evidence="1">
    <location>
        <begin position="9"/>
        <end position="31"/>
    </location>
</feature>
<accession>D3UGT8</accession>
<keyword evidence="1" id="KW-0812">Transmembrane</keyword>
<sequence>MKKIDFKLWLFPSICFLFFIYGMAFLFVYTYNDGFGRHLLVENKASKPLDGDAIRNELKKIAE</sequence>
<dbReference type="STRING" id="679897.HMU04470"/>
<dbReference type="RefSeq" id="WP_013022800.1">
    <property type="nucleotide sequence ID" value="NC_013949.1"/>
</dbReference>
<organism evidence="2 3">
    <name type="scientific">Helicobacter mustelae (strain ATCC 43772 / CCUG 25715 / CIP 103759 / LMG 18044 / NCTC 12198 / R85-136P)</name>
    <name type="common">Campylobacter mustelae</name>
    <dbReference type="NCBI Taxonomy" id="679897"/>
    <lineage>
        <taxon>Bacteria</taxon>
        <taxon>Pseudomonadati</taxon>
        <taxon>Campylobacterota</taxon>
        <taxon>Epsilonproteobacteria</taxon>
        <taxon>Campylobacterales</taxon>
        <taxon>Helicobacteraceae</taxon>
        <taxon>Helicobacter</taxon>
    </lineage>
</organism>